<feature type="transmembrane region" description="Helical" evidence="7">
    <location>
        <begin position="202"/>
        <end position="222"/>
    </location>
</feature>
<dbReference type="GO" id="GO:0016413">
    <property type="term" value="F:O-acetyltransferase activity"/>
    <property type="evidence" value="ECO:0007669"/>
    <property type="project" value="TreeGrafter"/>
</dbReference>
<dbReference type="EMBL" id="FNGY01000006">
    <property type="protein sequence ID" value="SDN09629.1"/>
    <property type="molecule type" value="Genomic_DNA"/>
</dbReference>
<dbReference type="InterPro" id="IPR002656">
    <property type="entry name" value="Acyl_transf_3_dom"/>
</dbReference>
<proteinExistence type="inferred from homology"/>
<sequence>MEGLVKMEMDRMTNKVKINWLDLLKVIAVFMVIVAHANDCIILNQDGNFNFEWGTYIGSLYRFAVPLFVLISGVLLLPAKLGTIEFYKKRLWRIVPALLFWGLVYVLFDGLVLNHKAWDKILMEIAKLPLSFGDSAPHLWYLYMLVGLYLVIPIISPWVVKATKRELELVLAIFIFSTFIPYLKFLTGLAFGVCDWNEFHSFYYLSGFIGYLLMGYYLYTYLPGWSNKAKRWTGAFLFLTGYGITYYLTISVPFSIPNIEMVWYYCSPNVLLEAVGVFLLVEGMEFKEGLLLKVIQTIAHYSFGIFLVHYFFIGVIFRYIAAHFDLHPGVNVLVSCMLTLFIAFAVVWILARFRLTRKLVM</sequence>
<reference evidence="10" key="1">
    <citation type="submission" date="2016-10" db="EMBL/GenBank/DDBJ databases">
        <authorList>
            <person name="Varghese N."/>
            <person name="Submissions S."/>
        </authorList>
    </citation>
    <scope>NUCLEOTIDE SEQUENCE [LARGE SCALE GENOMIC DNA]</scope>
    <source>
        <strain evidence="10">DSM 19110</strain>
    </source>
</reference>
<protein>
    <submittedName>
        <fullName evidence="9">Surface polysaccharide O-acyltransferase, integral membrane enzyme</fullName>
    </submittedName>
</protein>
<evidence type="ECO:0000256" key="5">
    <source>
        <dbReference type="ARBA" id="ARBA00022989"/>
    </source>
</evidence>
<keyword evidence="5 7" id="KW-1133">Transmembrane helix</keyword>
<feature type="domain" description="Acyltransferase 3" evidence="8">
    <location>
        <begin position="18"/>
        <end position="348"/>
    </location>
</feature>
<accession>A0A1G9YK64</accession>
<evidence type="ECO:0000256" key="4">
    <source>
        <dbReference type="ARBA" id="ARBA00022692"/>
    </source>
</evidence>
<dbReference type="OrthoDB" id="9810469at2"/>
<evidence type="ECO:0000256" key="7">
    <source>
        <dbReference type="SAM" id="Phobius"/>
    </source>
</evidence>
<dbReference type="GO" id="GO:0005886">
    <property type="term" value="C:plasma membrane"/>
    <property type="evidence" value="ECO:0007669"/>
    <property type="project" value="UniProtKB-SubCell"/>
</dbReference>
<evidence type="ECO:0000313" key="9">
    <source>
        <dbReference type="EMBL" id="SDN09629.1"/>
    </source>
</evidence>
<feature type="transmembrane region" description="Helical" evidence="7">
    <location>
        <begin position="301"/>
        <end position="320"/>
    </location>
</feature>
<dbReference type="Proteomes" id="UP000183200">
    <property type="component" value="Unassembled WGS sequence"/>
</dbReference>
<organism evidence="9 10">
    <name type="scientific">Pedobacter steynii</name>
    <dbReference type="NCBI Taxonomy" id="430522"/>
    <lineage>
        <taxon>Bacteria</taxon>
        <taxon>Pseudomonadati</taxon>
        <taxon>Bacteroidota</taxon>
        <taxon>Sphingobacteriia</taxon>
        <taxon>Sphingobacteriales</taxon>
        <taxon>Sphingobacteriaceae</taxon>
        <taxon>Pedobacter</taxon>
    </lineage>
</organism>
<keyword evidence="6 7" id="KW-0472">Membrane</keyword>
<keyword evidence="3" id="KW-1003">Cell membrane</keyword>
<feature type="transmembrane region" description="Helical" evidence="7">
    <location>
        <begin position="262"/>
        <end position="281"/>
    </location>
</feature>
<dbReference type="PANTHER" id="PTHR40074">
    <property type="entry name" value="O-ACETYLTRANSFERASE WECH"/>
    <property type="match status" value="1"/>
</dbReference>
<feature type="transmembrane region" description="Helical" evidence="7">
    <location>
        <begin position="91"/>
        <end position="108"/>
    </location>
</feature>
<gene>
    <name evidence="9" type="ORF">SAMN05421820_106154</name>
</gene>
<keyword evidence="9" id="KW-0808">Transferase</keyword>
<evidence type="ECO:0000256" key="2">
    <source>
        <dbReference type="ARBA" id="ARBA00007400"/>
    </source>
</evidence>
<dbReference type="Pfam" id="PF01757">
    <property type="entry name" value="Acyl_transf_3"/>
    <property type="match status" value="1"/>
</dbReference>
<keyword evidence="4 7" id="KW-0812">Transmembrane</keyword>
<dbReference type="AlphaFoldDB" id="A0A1G9YK64"/>
<feature type="transmembrane region" description="Helical" evidence="7">
    <location>
        <begin position="61"/>
        <end position="79"/>
    </location>
</feature>
<feature type="transmembrane region" description="Helical" evidence="7">
    <location>
        <begin position="332"/>
        <end position="351"/>
    </location>
</feature>
<feature type="transmembrane region" description="Helical" evidence="7">
    <location>
        <begin position="234"/>
        <end position="256"/>
    </location>
</feature>
<comment type="subcellular location">
    <subcellularLocation>
        <location evidence="1">Cell membrane</location>
        <topology evidence="1">Multi-pass membrane protein</topology>
    </subcellularLocation>
</comment>
<evidence type="ECO:0000256" key="1">
    <source>
        <dbReference type="ARBA" id="ARBA00004651"/>
    </source>
</evidence>
<comment type="similarity">
    <text evidence="2">Belongs to the acyltransferase 3 family.</text>
</comment>
<evidence type="ECO:0000259" key="8">
    <source>
        <dbReference type="Pfam" id="PF01757"/>
    </source>
</evidence>
<name>A0A1G9YK64_9SPHI</name>
<evidence type="ECO:0000313" key="10">
    <source>
        <dbReference type="Proteomes" id="UP000183200"/>
    </source>
</evidence>
<dbReference type="STRING" id="430522.BFS30_10170"/>
<keyword evidence="9" id="KW-0012">Acyltransferase</keyword>
<dbReference type="GO" id="GO:0009246">
    <property type="term" value="P:enterobacterial common antigen biosynthetic process"/>
    <property type="evidence" value="ECO:0007669"/>
    <property type="project" value="TreeGrafter"/>
</dbReference>
<dbReference type="RefSeq" id="WP_074609328.1">
    <property type="nucleotide sequence ID" value="NZ_FNGY01000006.1"/>
</dbReference>
<feature type="transmembrane region" description="Helical" evidence="7">
    <location>
        <begin position="140"/>
        <end position="160"/>
    </location>
</feature>
<keyword evidence="10" id="KW-1185">Reference proteome</keyword>
<dbReference type="PANTHER" id="PTHR40074:SF2">
    <property type="entry name" value="O-ACETYLTRANSFERASE WECH"/>
    <property type="match status" value="1"/>
</dbReference>
<evidence type="ECO:0000256" key="6">
    <source>
        <dbReference type="ARBA" id="ARBA00023136"/>
    </source>
</evidence>
<evidence type="ECO:0000256" key="3">
    <source>
        <dbReference type="ARBA" id="ARBA00022475"/>
    </source>
</evidence>
<feature type="transmembrane region" description="Helical" evidence="7">
    <location>
        <begin position="167"/>
        <end position="190"/>
    </location>
</feature>